<protein>
    <submittedName>
        <fullName evidence="1">Uncharacterized protein</fullName>
    </submittedName>
</protein>
<dbReference type="InterPro" id="IPR023198">
    <property type="entry name" value="PGP-like_dom2"/>
</dbReference>
<dbReference type="EMBL" id="AJ421798">
    <property type="protein sequence ID" value="CAD18976.1"/>
    <property type="molecule type" value="Genomic_DNA"/>
</dbReference>
<dbReference type="InterPro" id="IPR036412">
    <property type="entry name" value="HAD-like_sf"/>
</dbReference>
<dbReference type="InterPro" id="IPR006439">
    <property type="entry name" value="HAD-SF_hydro_IA"/>
</dbReference>
<dbReference type="Gene3D" id="1.10.150.240">
    <property type="entry name" value="Putative phosphatase, domain 2"/>
    <property type="match status" value="1"/>
</dbReference>
<reference evidence="1" key="1">
    <citation type="journal article" date="2003" name="Chem. Biol.">
        <title>The biosynthetic gene cluster for the beta-lactam carbapenem thienamycin in Streptomyces cattleya.</title>
        <authorList>
            <person name="Nunez L.E."/>
            <person name="Mendez C."/>
            <person name="Brana A.F."/>
            <person name="Blanco G."/>
            <person name="Salas J.A."/>
        </authorList>
    </citation>
    <scope>NUCLEOTIDE SEQUENCE</scope>
</reference>
<dbReference type="Gene3D" id="3.40.50.1000">
    <property type="entry name" value="HAD superfamily/HAD-like"/>
    <property type="match status" value="1"/>
</dbReference>
<proteinExistence type="predicted"/>
<dbReference type="AlphaFoldDB" id="Q83XP6"/>
<dbReference type="InterPro" id="IPR052898">
    <property type="entry name" value="ACAD10-like"/>
</dbReference>
<name>Q83XP6_STRCT</name>
<dbReference type="InterPro" id="IPR023214">
    <property type="entry name" value="HAD_sf"/>
</dbReference>
<dbReference type="OMA" id="SWGNDYP"/>
<dbReference type="Pfam" id="PF00702">
    <property type="entry name" value="Hydrolase"/>
    <property type="match status" value="1"/>
</dbReference>
<dbReference type="NCBIfam" id="TIGR01509">
    <property type="entry name" value="HAD-SF-IA-v3"/>
    <property type="match status" value="1"/>
</dbReference>
<sequence length="224" mass="23956">MVCAASSPAGALLVDWGGVLTQPFYAGIAEWAARDGVDADAFHALLARHLGPGAPGGAAASVFHRVERGEVPVAELEVTLAESLRRPDGTGPPAEGLIQRMFQPFTMAGAMVELVRRVRASGAAVALLSNSWGHTYDRTGWDGLFDEVVISCEVGMRKPEPEIYRYTARRLGVAPRRCVFLDDLGRNVRAAAAVGMTAVQHTSVEESSRELARFFDVSPLPAGR</sequence>
<organism evidence="1">
    <name type="scientific">Streptantibioticus cattleyicolor</name>
    <name type="common">Streptomyces cattleya</name>
    <dbReference type="NCBI Taxonomy" id="29303"/>
    <lineage>
        <taxon>Bacteria</taxon>
        <taxon>Bacillati</taxon>
        <taxon>Actinomycetota</taxon>
        <taxon>Actinomycetes</taxon>
        <taxon>Kitasatosporales</taxon>
        <taxon>Streptomycetaceae</taxon>
        <taxon>Streptantibioticus</taxon>
    </lineage>
</organism>
<dbReference type="PANTHER" id="PTHR47829:SF1">
    <property type="entry name" value="HAD FAMILY PHOSPHATASE"/>
    <property type="match status" value="1"/>
</dbReference>
<dbReference type="CDD" id="cd02603">
    <property type="entry name" value="HAD_sEH-N_like"/>
    <property type="match status" value="1"/>
</dbReference>
<accession>Q83XP6</accession>
<evidence type="ECO:0000313" key="1">
    <source>
        <dbReference type="EMBL" id="CAD18976.1"/>
    </source>
</evidence>
<dbReference type="PANTHER" id="PTHR47829">
    <property type="entry name" value="HYDROLASE, PUTATIVE (AFU_ORTHOLOGUE AFUA_1G12880)-RELATED"/>
    <property type="match status" value="1"/>
</dbReference>
<dbReference type="SUPFAM" id="SSF56784">
    <property type="entry name" value="HAD-like"/>
    <property type="match status" value="1"/>
</dbReference>